<comment type="caution">
    <text evidence="5">The sequence shown here is derived from an EMBL/GenBank/DDBJ whole genome shotgun (WGS) entry which is preliminary data.</text>
</comment>
<keyword evidence="6" id="KW-1185">Reference proteome</keyword>
<keyword evidence="1" id="KW-0175">Coiled coil</keyword>
<gene>
    <name evidence="5" type="ORF">EBB54_24670</name>
</gene>
<evidence type="ECO:0000313" key="5">
    <source>
        <dbReference type="EMBL" id="RRK34167.1"/>
    </source>
</evidence>
<dbReference type="InterPro" id="IPR052173">
    <property type="entry name" value="Beta-lactam_resp_regulator"/>
</dbReference>
<dbReference type="PANTHER" id="PTHR34978:SF3">
    <property type="entry name" value="SLR0241 PROTEIN"/>
    <property type="match status" value="1"/>
</dbReference>
<dbReference type="Proteomes" id="UP000274920">
    <property type="component" value="Unassembled WGS sequence"/>
</dbReference>
<dbReference type="EMBL" id="RHJS01000002">
    <property type="protein sequence ID" value="RRK34167.1"/>
    <property type="molecule type" value="Genomic_DNA"/>
</dbReference>
<evidence type="ECO:0000256" key="3">
    <source>
        <dbReference type="SAM" id="Phobius"/>
    </source>
</evidence>
<feature type="compositionally biased region" description="Low complexity" evidence="2">
    <location>
        <begin position="80"/>
        <end position="91"/>
    </location>
</feature>
<keyword evidence="3" id="KW-0472">Membrane</keyword>
<evidence type="ECO:0000256" key="1">
    <source>
        <dbReference type="SAM" id="Coils"/>
    </source>
</evidence>
<feature type="coiled-coil region" evidence="1">
    <location>
        <begin position="447"/>
        <end position="507"/>
    </location>
</feature>
<accession>A0A426DMZ7</accession>
<organism evidence="5 6">
    <name type="scientific">Schaedlerella arabinosiphila</name>
    <dbReference type="NCBI Taxonomy" id="2044587"/>
    <lineage>
        <taxon>Bacteria</taxon>
        <taxon>Bacillati</taxon>
        <taxon>Bacillota</taxon>
        <taxon>Clostridia</taxon>
        <taxon>Lachnospirales</taxon>
        <taxon>Lachnospiraceae</taxon>
        <taxon>Schaedlerella</taxon>
    </lineage>
</organism>
<name>A0A426DMZ7_9FIRM</name>
<evidence type="ECO:0000259" key="4">
    <source>
        <dbReference type="Pfam" id="PF05569"/>
    </source>
</evidence>
<evidence type="ECO:0000256" key="2">
    <source>
        <dbReference type="SAM" id="MobiDB-lite"/>
    </source>
</evidence>
<feature type="transmembrane region" description="Helical" evidence="3">
    <location>
        <begin position="281"/>
        <end position="300"/>
    </location>
</feature>
<dbReference type="CDD" id="cd07341">
    <property type="entry name" value="M56_BlaR1_MecR1_like"/>
    <property type="match status" value="1"/>
</dbReference>
<feature type="coiled-coil region" evidence="1">
    <location>
        <begin position="548"/>
        <end position="603"/>
    </location>
</feature>
<proteinExistence type="predicted"/>
<dbReference type="RefSeq" id="WP_125129325.1">
    <property type="nucleotide sequence ID" value="NZ_RHJS01000002.1"/>
</dbReference>
<feature type="compositionally biased region" description="Polar residues" evidence="2">
    <location>
        <begin position="104"/>
        <end position="115"/>
    </location>
</feature>
<feature type="region of interest" description="Disordered" evidence="2">
    <location>
        <begin position="71"/>
        <end position="141"/>
    </location>
</feature>
<feature type="transmembrane region" description="Helical" evidence="3">
    <location>
        <begin position="178"/>
        <end position="196"/>
    </location>
</feature>
<keyword evidence="3" id="KW-0812">Transmembrane</keyword>
<feature type="region of interest" description="Disordered" evidence="2">
    <location>
        <begin position="834"/>
        <end position="864"/>
    </location>
</feature>
<dbReference type="PANTHER" id="PTHR34978">
    <property type="entry name" value="POSSIBLE SENSOR-TRANSDUCER PROTEIN BLAR"/>
    <property type="match status" value="1"/>
</dbReference>
<evidence type="ECO:0000313" key="6">
    <source>
        <dbReference type="Proteomes" id="UP000274920"/>
    </source>
</evidence>
<dbReference type="Pfam" id="PF05569">
    <property type="entry name" value="Peptidase_M56"/>
    <property type="match status" value="1"/>
</dbReference>
<sequence length="943" mass="105773">MSLMAMSISGAVLILVILAVRAALKDRLPKRTFAVLWTAALLRLLIPFSVPFSWSAYTLLQNAASDTRAVLESHSAGNPQSESGTGSQGSSARNLHLESEPDSQDSSARTPQSGSEAGAQSIFGQSRQTDPGAESPGNLASDAQVGGQLDLPISSESISEEALPLAEQLAKILPALKGIWAAGFLACAIFFGWMYFRCYREFRMSLPFEDHFLDIWHNSHPLWRKLSIRQSDQIVSPLSYGVWHPVILLPKSAKCGDRFRLRYVLEHEYVHIRYFDAAVKLLMAAVLCIHWFNPCVYLMYRFFNRDLELACDEAVVHRFGEEQKSAYAMALIEMEEEKSGLLPLGNSFSKNAIEERIGAIMKMKKTPPFVHGLSAALVCGIILLFATSCGSYGEAEKSRETTLRAEAVDAEETNADNRVVTKSLSAALKESKQSGEAIHESALDLTEESKESTAKNEEENVNKLVQDTSAMDESALSYSRKELADRIADLDQSIEEIENELDRLDYLHIDILAYKAMLDQTTERNQEIQDIRANAGQNTDQEKLRREQEENTKQIETWKRMIEEKEKEVEQFRSNADDLTREIEQMQEERERLLQIESVLELETFFEEHYGKYGISFSQSEGRLYKGKTPVRFFIDEKEGGVLWADNDGEVVVRAVYDKEGKVSGVSVREADEDKIGVHFAEDTEETAAKTYAGNQETHTGDNSYRSAAYVISKGEEFEEYKKFGLSYDEKTDFLMYKNQTVGYFKDETKPNVYTRLAEGSGKLGITVNRDKNGKITDFSVFPFDESSVPDSSVSEGVDVKEGSGLIRWDDSGNIVSMVTFPAAERGDLEAYAAEQGDTDEAEGEATSGEGAYSEGDPNETETSLPKEYEKLGIKASKEKNSGWIYQGKEVAVIYDKDHWIYTNGTIPEKKAVYLEVVRDKKDRVTELKEVSKKEMQKLIDEN</sequence>
<reference evidence="5" key="1">
    <citation type="submission" date="2018-10" db="EMBL/GenBank/DDBJ databases">
        <title>Schaedlerella arabinophila gen. nov. sp. nov., isolated from the mouse intestinal tract and comparative analysis with the genome of the closely related altered Schaedler flora strain ASF502.</title>
        <authorList>
            <person name="Miyake S."/>
            <person name="Soh M."/>
            <person name="Seedorf H."/>
        </authorList>
    </citation>
    <scope>NUCLEOTIDE SEQUENCE [LARGE SCALE GENOMIC DNA]</scope>
    <source>
        <strain evidence="5">DSM 106076</strain>
    </source>
</reference>
<keyword evidence="3" id="KW-1133">Transmembrane helix</keyword>
<protein>
    <recommendedName>
        <fullName evidence="4">Peptidase M56 domain-containing protein</fullName>
    </recommendedName>
</protein>
<feature type="compositionally biased region" description="Low complexity" evidence="2">
    <location>
        <begin position="845"/>
        <end position="856"/>
    </location>
</feature>
<dbReference type="InterPro" id="IPR008756">
    <property type="entry name" value="Peptidase_M56"/>
</dbReference>
<feature type="domain" description="Peptidase M56" evidence="4">
    <location>
        <begin position="168"/>
        <end position="360"/>
    </location>
</feature>
<dbReference type="AlphaFoldDB" id="A0A426DMZ7"/>
<feature type="transmembrane region" description="Helical" evidence="3">
    <location>
        <begin position="32"/>
        <end position="52"/>
    </location>
</feature>